<keyword evidence="4" id="KW-0560">Oxidoreductase</keyword>
<evidence type="ECO:0000256" key="5">
    <source>
        <dbReference type="ARBA" id="ARBA00023004"/>
    </source>
</evidence>
<dbReference type="PRINTS" id="PR00463">
    <property type="entry name" value="EP450I"/>
</dbReference>
<dbReference type="Gene3D" id="1.10.630.10">
    <property type="entry name" value="Cytochrome P450"/>
    <property type="match status" value="1"/>
</dbReference>
<accession>A0A1G8CNM5</accession>
<gene>
    <name evidence="7" type="ORF">SAMN05216352_101395</name>
</gene>
<evidence type="ECO:0000256" key="1">
    <source>
        <dbReference type="ARBA" id="ARBA00010617"/>
    </source>
</evidence>
<comment type="cofactor">
    <cofactor evidence="6">
        <name>heme</name>
        <dbReference type="ChEBI" id="CHEBI:30413"/>
    </cofactor>
</comment>
<dbReference type="STRING" id="930129.SAMN05216352_101395"/>
<dbReference type="Proteomes" id="UP000199017">
    <property type="component" value="Unassembled WGS sequence"/>
</dbReference>
<dbReference type="InterPro" id="IPR001128">
    <property type="entry name" value="Cyt_P450"/>
</dbReference>
<evidence type="ECO:0000256" key="4">
    <source>
        <dbReference type="ARBA" id="ARBA00023002"/>
    </source>
</evidence>
<keyword evidence="3 6" id="KW-0479">Metal-binding</keyword>
<evidence type="ECO:0000256" key="3">
    <source>
        <dbReference type="ARBA" id="ARBA00022723"/>
    </source>
</evidence>
<dbReference type="OrthoDB" id="9764248at2"/>
<evidence type="ECO:0000256" key="2">
    <source>
        <dbReference type="ARBA" id="ARBA00022617"/>
    </source>
</evidence>
<dbReference type="PANTHER" id="PTHR24302">
    <property type="entry name" value="CYTOCHROME P450 FAMILY 3"/>
    <property type="match status" value="1"/>
</dbReference>
<dbReference type="InterPro" id="IPR050705">
    <property type="entry name" value="Cytochrome_P450_3A"/>
</dbReference>
<dbReference type="CDD" id="cd11067">
    <property type="entry name" value="CYP152"/>
    <property type="match status" value="1"/>
</dbReference>
<evidence type="ECO:0000313" key="8">
    <source>
        <dbReference type="Proteomes" id="UP000199017"/>
    </source>
</evidence>
<sequence length="418" mass="48961">MKSNNSIPQDKTLDNTLALLQEGFQFIPNRRKQLDSDIFQTRLFGQKVICMSGKEAAELFYDNERFQRKGAAPKRIQKTLFGENAIQGMDGEEHKHRKRMFLSLMTPERLDHMVDLTLKQWKDKVTEWEKAIDVVLFDETEEMMCKAACEWAGVPIREKEVNQRSKDLGAMIDAFGGVGQRYRQGKHARKRTEKWIKDIIKEIRSGKLNPPENTASYIIAWHRERNGKKLSSQMAAIELINVIRPIAAIGRYITFGALALHEYPETYKKLQEDNEEYSKMFVQEVRRFYPFGPFTGARVRKHFTWKQCHFKKGMLVLLDIYGTNHHPDLWEDPDDFKPERFKNWEGSPFRFIPQGGGDHYIGHRCAGEWLTVMVMKASMKFITTEMEYEVPPQDLNYSMVRMPSIPKSRFVIRKVRPK</sequence>
<keyword evidence="8" id="KW-1185">Reference proteome</keyword>
<keyword evidence="5 6" id="KW-0408">Iron</keyword>
<dbReference type="GO" id="GO:0004497">
    <property type="term" value="F:monooxygenase activity"/>
    <property type="evidence" value="ECO:0007669"/>
    <property type="project" value="InterPro"/>
</dbReference>
<dbReference type="RefSeq" id="WP_091580100.1">
    <property type="nucleotide sequence ID" value="NZ_FNDU01000001.1"/>
</dbReference>
<evidence type="ECO:0000313" key="7">
    <source>
        <dbReference type="EMBL" id="SDH47147.1"/>
    </source>
</evidence>
<dbReference type="AlphaFoldDB" id="A0A1G8CNM5"/>
<protein>
    <submittedName>
        <fullName evidence="7">Fatty-acid peroxygenase</fullName>
    </submittedName>
</protein>
<dbReference type="GO" id="GO:0020037">
    <property type="term" value="F:heme binding"/>
    <property type="evidence" value="ECO:0007669"/>
    <property type="project" value="InterPro"/>
</dbReference>
<dbReference type="PANTHER" id="PTHR24302:SF15">
    <property type="entry name" value="FATTY-ACID PEROXYGENASE"/>
    <property type="match status" value="1"/>
</dbReference>
<dbReference type="GO" id="GO:0016705">
    <property type="term" value="F:oxidoreductase activity, acting on paired donors, with incorporation or reduction of molecular oxygen"/>
    <property type="evidence" value="ECO:0007669"/>
    <property type="project" value="InterPro"/>
</dbReference>
<dbReference type="GO" id="GO:0005506">
    <property type="term" value="F:iron ion binding"/>
    <property type="evidence" value="ECO:0007669"/>
    <property type="project" value="InterPro"/>
</dbReference>
<dbReference type="InterPro" id="IPR036396">
    <property type="entry name" value="Cyt_P450_sf"/>
</dbReference>
<dbReference type="SUPFAM" id="SSF48264">
    <property type="entry name" value="Cytochrome P450"/>
    <property type="match status" value="1"/>
</dbReference>
<dbReference type="EMBL" id="FNDU01000001">
    <property type="protein sequence ID" value="SDH47147.1"/>
    <property type="molecule type" value="Genomic_DNA"/>
</dbReference>
<comment type="similarity">
    <text evidence="1">Belongs to the cytochrome P450 family.</text>
</comment>
<dbReference type="Pfam" id="PF00067">
    <property type="entry name" value="p450"/>
    <property type="match status" value="1"/>
</dbReference>
<dbReference type="InterPro" id="IPR002401">
    <property type="entry name" value="Cyt_P450_E_grp-I"/>
</dbReference>
<reference evidence="7 8" key="1">
    <citation type="submission" date="2016-10" db="EMBL/GenBank/DDBJ databases">
        <authorList>
            <person name="de Groot N.N."/>
        </authorList>
    </citation>
    <scope>NUCLEOTIDE SEQUENCE [LARGE SCALE GENOMIC DNA]</scope>
    <source>
        <strain evidence="8">P4B,CCM 7963,CECT 7998,DSM 25260,IBRC-M 10614,KCTC 13821</strain>
    </source>
</reference>
<name>A0A1G8CNM5_9BACI</name>
<evidence type="ECO:0000256" key="6">
    <source>
        <dbReference type="PIRSR" id="PIRSR602401-1"/>
    </source>
</evidence>
<keyword evidence="2 6" id="KW-0349">Heme</keyword>
<feature type="binding site" description="axial binding residue" evidence="6">
    <location>
        <position position="365"/>
    </location>
    <ligand>
        <name>heme</name>
        <dbReference type="ChEBI" id="CHEBI:30413"/>
    </ligand>
    <ligandPart>
        <name>Fe</name>
        <dbReference type="ChEBI" id="CHEBI:18248"/>
    </ligandPart>
</feature>
<proteinExistence type="inferred from homology"/>
<organism evidence="7 8">
    <name type="scientific">Alteribacillus bidgolensis</name>
    <dbReference type="NCBI Taxonomy" id="930129"/>
    <lineage>
        <taxon>Bacteria</taxon>
        <taxon>Bacillati</taxon>
        <taxon>Bacillota</taxon>
        <taxon>Bacilli</taxon>
        <taxon>Bacillales</taxon>
        <taxon>Bacillaceae</taxon>
        <taxon>Alteribacillus</taxon>
    </lineage>
</organism>